<feature type="non-terminal residue" evidence="3">
    <location>
        <position position="90"/>
    </location>
</feature>
<dbReference type="InterPro" id="IPR004087">
    <property type="entry name" value="KH_dom"/>
</dbReference>
<feature type="domain" description="K Homology" evidence="2">
    <location>
        <begin position="5"/>
        <end position="81"/>
    </location>
</feature>
<dbReference type="InterPro" id="IPR036612">
    <property type="entry name" value="KH_dom_type_1_sf"/>
</dbReference>
<dbReference type="Proteomes" id="UP001177023">
    <property type="component" value="Unassembled WGS sequence"/>
</dbReference>
<dbReference type="GO" id="GO:0003723">
    <property type="term" value="F:RNA binding"/>
    <property type="evidence" value="ECO:0007669"/>
    <property type="project" value="UniProtKB-UniRule"/>
</dbReference>
<dbReference type="InterPro" id="IPR004088">
    <property type="entry name" value="KH_dom_type_1"/>
</dbReference>
<gene>
    <name evidence="3" type="ORF">MSPICULIGERA_LOCUS8375</name>
</gene>
<name>A0AA36FWN0_9BILA</name>
<dbReference type="EMBL" id="CATQJA010002196">
    <property type="protein sequence ID" value="CAJ0569920.1"/>
    <property type="molecule type" value="Genomic_DNA"/>
</dbReference>
<dbReference type="Gene3D" id="3.30.1370.10">
    <property type="entry name" value="K Homology domain, type 1"/>
    <property type="match status" value="1"/>
</dbReference>
<dbReference type="Pfam" id="PF00013">
    <property type="entry name" value="KH_1"/>
    <property type="match status" value="1"/>
</dbReference>
<proteinExistence type="predicted"/>
<evidence type="ECO:0000313" key="4">
    <source>
        <dbReference type="Proteomes" id="UP001177023"/>
    </source>
</evidence>
<sequence length="90" mass="10166">MESREENQLDVQVPDSYIGAILGSRARTLIDIQQQTGAKITVHKRGEEPFPLHDDATRLISIVGDADQRLAGRLLIERVINDNFNRRQVS</sequence>
<dbReference type="AlphaFoldDB" id="A0AA36FWN0"/>
<keyword evidence="1" id="KW-0694">RNA-binding</keyword>
<accession>A0AA36FWN0</accession>
<comment type="caution">
    <text evidence="3">The sequence shown here is derived from an EMBL/GenBank/DDBJ whole genome shotgun (WGS) entry which is preliminary data.</text>
</comment>
<evidence type="ECO:0000256" key="1">
    <source>
        <dbReference type="PROSITE-ProRule" id="PRU00117"/>
    </source>
</evidence>
<keyword evidence="4" id="KW-1185">Reference proteome</keyword>
<dbReference type="SUPFAM" id="SSF54791">
    <property type="entry name" value="Eukaryotic type KH-domain (KH-domain type I)"/>
    <property type="match status" value="1"/>
</dbReference>
<organism evidence="3 4">
    <name type="scientific">Mesorhabditis spiculigera</name>
    <dbReference type="NCBI Taxonomy" id="96644"/>
    <lineage>
        <taxon>Eukaryota</taxon>
        <taxon>Metazoa</taxon>
        <taxon>Ecdysozoa</taxon>
        <taxon>Nematoda</taxon>
        <taxon>Chromadorea</taxon>
        <taxon>Rhabditida</taxon>
        <taxon>Rhabditina</taxon>
        <taxon>Rhabditomorpha</taxon>
        <taxon>Rhabditoidea</taxon>
        <taxon>Rhabditidae</taxon>
        <taxon>Mesorhabditinae</taxon>
        <taxon>Mesorhabditis</taxon>
    </lineage>
</organism>
<evidence type="ECO:0000313" key="3">
    <source>
        <dbReference type="EMBL" id="CAJ0569920.1"/>
    </source>
</evidence>
<dbReference type="SMART" id="SM00322">
    <property type="entry name" value="KH"/>
    <property type="match status" value="1"/>
</dbReference>
<dbReference type="PROSITE" id="PS50084">
    <property type="entry name" value="KH_TYPE_1"/>
    <property type="match status" value="1"/>
</dbReference>
<protein>
    <recommendedName>
        <fullName evidence="2">K Homology domain-containing protein</fullName>
    </recommendedName>
</protein>
<evidence type="ECO:0000259" key="2">
    <source>
        <dbReference type="SMART" id="SM00322"/>
    </source>
</evidence>
<reference evidence="3" key="1">
    <citation type="submission" date="2023-06" db="EMBL/GenBank/DDBJ databases">
        <authorList>
            <person name="Delattre M."/>
        </authorList>
    </citation>
    <scope>NUCLEOTIDE SEQUENCE</scope>
    <source>
        <strain evidence="3">AF72</strain>
    </source>
</reference>